<evidence type="ECO:0000256" key="1">
    <source>
        <dbReference type="SAM" id="MobiDB-lite"/>
    </source>
</evidence>
<organism evidence="2">
    <name type="scientific">uncultured marine virus</name>
    <dbReference type="NCBI Taxonomy" id="186617"/>
    <lineage>
        <taxon>Viruses</taxon>
        <taxon>environmental samples</taxon>
    </lineage>
</organism>
<sequence>MTDETLTVEGDNQEAATDDNQSLLNVKSIEPETEEYEAPPHVEGDEPEAVAEPAEKPEYIDDQFWNAEKGELDAEKLATSYKELRAKMSAGKHKAPADGKYSVDELGDIDADDPMLADFLDIAKDEGFSQDQFERLTKFYLESQGALNEEIKYRRDEEMGKLGRNAEKIIGSMDAWLTKFGTSGTLSNDELEAIANASNNATFINAMNKIRRSYGESDIPPASASMDVGATTMDEIQELMADPRYGQDMAYTSRVEKKVYALHGESF</sequence>
<feature type="compositionally biased region" description="Polar residues" evidence="1">
    <location>
        <begin position="14"/>
        <end position="25"/>
    </location>
</feature>
<accession>A0A0F7L6U0</accession>
<evidence type="ECO:0008006" key="3">
    <source>
        <dbReference type="Google" id="ProtNLM"/>
    </source>
</evidence>
<feature type="region of interest" description="Disordered" evidence="1">
    <location>
        <begin position="1"/>
        <end position="54"/>
    </location>
</feature>
<dbReference type="Pfam" id="PF05396">
    <property type="entry name" value="Phage_T7_Capsid"/>
    <property type="match status" value="1"/>
</dbReference>
<reference evidence="2" key="1">
    <citation type="journal article" date="2015" name="Front. Microbiol.">
        <title>Combining genomic sequencing methods to explore viral diversity and reveal potential virus-host interactions.</title>
        <authorList>
            <person name="Chow C.E."/>
            <person name="Winget D.M."/>
            <person name="White R.A.III."/>
            <person name="Hallam S.J."/>
            <person name="Suttle C.A."/>
        </authorList>
    </citation>
    <scope>NUCLEOTIDE SEQUENCE</scope>
    <source>
        <strain evidence="2">H4084944</strain>
    </source>
</reference>
<proteinExistence type="predicted"/>
<evidence type="ECO:0000313" key="2">
    <source>
        <dbReference type="EMBL" id="AKH47283.1"/>
    </source>
</evidence>
<dbReference type="GO" id="GO:0019069">
    <property type="term" value="P:viral capsid assembly"/>
    <property type="evidence" value="ECO:0007669"/>
    <property type="project" value="InterPro"/>
</dbReference>
<protein>
    <recommendedName>
        <fullName evidence="3">Capsid assembly protein</fullName>
    </recommendedName>
</protein>
<dbReference type="InterPro" id="IPR008768">
    <property type="entry name" value="Gp9-like"/>
</dbReference>
<name>A0A0F7L6U0_9VIRU</name>
<reference evidence="2" key="2">
    <citation type="submission" date="2015-03" db="EMBL/GenBank/DDBJ databases">
        <authorList>
            <person name="Chow C.-E.T."/>
            <person name="Winget D.M."/>
            <person name="White R.A.III."/>
            <person name="Hallam S.J."/>
            <person name="Suttle C.A."/>
        </authorList>
    </citation>
    <scope>NUCLEOTIDE SEQUENCE</scope>
    <source>
        <strain evidence="2">H4084944</strain>
    </source>
</reference>
<dbReference type="EMBL" id="KR029590">
    <property type="protein sequence ID" value="AKH47283.1"/>
    <property type="molecule type" value="Genomic_DNA"/>
</dbReference>